<keyword evidence="3" id="KW-1185">Reference proteome</keyword>
<feature type="transmembrane region" description="Helical" evidence="1">
    <location>
        <begin position="7"/>
        <end position="28"/>
    </location>
</feature>
<evidence type="ECO:0000313" key="3">
    <source>
        <dbReference type="Proteomes" id="UP000265581"/>
    </source>
</evidence>
<dbReference type="RefSeq" id="WP_119703697.1">
    <property type="nucleotide sequence ID" value="NZ_JBHSOI010000001.1"/>
</dbReference>
<dbReference type="Proteomes" id="UP000265581">
    <property type="component" value="Unassembled WGS sequence"/>
</dbReference>
<dbReference type="EMBL" id="QUBR01000001">
    <property type="protein sequence ID" value="REK73588.1"/>
    <property type="molecule type" value="Genomic_DNA"/>
</dbReference>
<feature type="transmembrane region" description="Helical" evidence="1">
    <location>
        <begin position="55"/>
        <end position="76"/>
    </location>
</feature>
<dbReference type="OrthoDB" id="3827523at2"/>
<gene>
    <name evidence="2" type="ORF">DX116_08615</name>
</gene>
<reference evidence="2 3" key="1">
    <citation type="submission" date="2018-08" db="EMBL/GenBank/DDBJ databases">
        <title>Aeromicrobium sp. M2KJ-4, whole genome shotgun sequence.</title>
        <authorList>
            <person name="Tuo L."/>
        </authorList>
    </citation>
    <scope>NUCLEOTIDE SEQUENCE [LARGE SCALE GENOMIC DNA]</scope>
    <source>
        <strain evidence="2 3">M2KJ-4</strain>
    </source>
</reference>
<protein>
    <recommendedName>
        <fullName evidence="4">Alkaline shock response membrane anchor protein AmaP</fullName>
    </recommendedName>
</protein>
<keyword evidence="1" id="KW-1133">Transmembrane helix</keyword>
<proteinExistence type="predicted"/>
<keyword evidence="1" id="KW-0812">Transmembrane</keyword>
<evidence type="ECO:0008006" key="4">
    <source>
        <dbReference type="Google" id="ProtNLM"/>
    </source>
</evidence>
<keyword evidence="1" id="KW-0472">Membrane</keyword>
<organism evidence="2 3">
    <name type="scientific">Aeromicrobium endophyticum</name>
    <dbReference type="NCBI Taxonomy" id="2292704"/>
    <lineage>
        <taxon>Bacteria</taxon>
        <taxon>Bacillati</taxon>
        <taxon>Actinomycetota</taxon>
        <taxon>Actinomycetes</taxon>
        <taxon>Propionibacteriales</taxon>
        <taxon>Nocardioidaceae</taxon>
        <taxon>Aeromicrobium</taxon>
    </lineage>
</organism>
<sequence length="195" mass="21182">MTRRLAAIDRIASIVVGLGLVAAGAALLDWRYRWVGTWDDTLTTVRLDDVESSAWWPWAFAAAAILLGAIGLLWILSHAPRRGERAVRQAAASDRTGTVHVDLHDVAKAVAADFEARTAVTHVRGTAHRQGRTHVIELRGQLDPHVTGGDIASVASRCAQDVSDAFPDGHTVCRVLLGHDRRRPGRIRASALRAR</sequence>
<evidence type="ECO:0000256" key="1">
    <source>
        <dbReference type="SAM" id="Phobius"/>
    </source>
</evidence>
<comment type="caution">
    <text evidence="2">The sequence shown here is derived from an EMBL/GenBank/DDBJ whole genome shotgun (WGS) entry which is preliminary data.</text>
</comment>
<name>A0A371PDK7_9ACTN</name>
<accession>A0A371PDK7</accession>
<evidence type="ECO:0000313" key="2">
    <source>
        <dbReference type="EMBL" id="REK73588.1"/>
    </source>
</evidence>
<dbReference type="AlphaFoldDB" id="A0A371PDK7"/>